<keyword evidence="1" id="KW-0812">Transmembrane</keyword>
<sequence length="124" mass="13579">MMKRLIICVAEAVGIGSFVYLLFGLSGTLSNEIISVWIASGIIGISTMLHYTKLSGLPAYTIQFTVGIIAFISVSLINGWIDMNIASVLSYAGIIFVIMFIIFLAFYLISFLDSKKINEKLNGK</sequence>
<evidence type="ECO:0000313" key="4">
    <source>
        <dbReference type="Proteomes" id="UP000534001"/>
    </source>
</evidence>
<dbReference type="InterPro" id="IPR021560">
    <property type="entry name" value="DUF3021"/>
</dbReference>
<dbReference type="Proteomes" id="UP000534001">
    <property type="component" value="Unassembled WGS sequence"/>
</dbReference>
<dbReference type="Pfam" id="PF11457">
    <property type="entry name" value="DUF3021"/>
    <property type="match status" value="1"/>
</dbReference>
<dbReference type="RefSeq" id="WP_184283465.1">
    <property type="nucleotide sequence ID" value="NZ_BMCO01000002.1"/>
</dbReference>
<protein>
    <submittedName>
        <fullName evidence="3">Apolipoprotein N-acyltransferase</fullName>
    </submittedName>
</protein>
<proteinExistence type="predicted"/>
<evidence type="ECO:0000256" key="1">
    <source>
        <dbReference type="SAM" id="Phobius"/>
    </source>
</evidence>
<reference evidence="2 4" key="1">
    <citation type="submission" date="2020-07" db="EMBL/GenBank/DDBJ databases">
        <authorList>
            <person name="Criscuolo A."/>
        </authorList>
    </citation>
    <scope>NUCLEOTIDE SEQUENCE [LARGE SCALE GENOMIC DNA]</scope>
    <source>
        <strain evidence="2">CIP111751</strain>
    </source>
</reference>
<keyword evidence="1" id="KW-1133">Transmembrane helix</keyword>
<evidence type="ECO:0000313" key="5">
    <source>
        <dbReference type="Proteomes" id="UP000545588"/>
    </source>
</evidence>
<feature type="transmembrane region" description="Helical" evidence="1">
    <location>
        <begin position="5"/>
        <end position="27"/>
    </location>
</feature>
<dbReference type="EMBL" id="CAJEWA010000004">
    <property type="protein sequence ID" value="CAD2071204.1"/>
    <property type="molecule type" value="Genomic_DNA"/>
</dbReference>
<dbReference type="AlphaFoldDB" id="A0A6V7R2B5"/>
<evidence type="ECO:0000313" key="2">
    <source>
        <dbReference type="EMBL" id="CAD2071204.1"/>
    </source>
</evidence>
<keyword evidence="5" id="KW-1185">Reference proteome</keyword>
<dbReference type="Proteomes" id="UP000545588">
    <property type="component" value="Unassembled WGS sequence"/>
</dbReference>
<gene>
    <name evidence="3" type="ORF">HNR41_001620</name>
    <name evidence="2" type="ORF">JEOCOQ751_00161</name>
</gene>
<comment type="caution">
    <text evidence="2">The sequence shown here is derived from an EMBL/GenBank/DDBJ whole genome shotgun (WGS) entry which is preliminary data.</text>
</comment>
<dbReference type="EMBL" id="JACHFF010000002">
    <property type="protein sequence ID" value="MBB6423648.1"/>
    <property type="molecule type" value="Genomic_DNA"/>
</dbReference>
<name>A0A6V7R2B5_9STAP</name>
<accession>A0A6V7R2B5</accession>
<keyword evidence="1" id="KW-0472">Membrane</keyword>
<organism evidence="2 4">
    <name type="scientific">Jeotgalicoccus coquinae</name>
    <dbReference type="NCBI Taxonomy" id="709509"/>
    <lineage>
        <taxon>Bacteria</taxon>
        <taxon>Bacillati</taxon>
        <taxon>Bacillota</taxon>
        <taxon>Bacilli</taxon>
        <taxon>Bacillales</taxon>
        <taxon>Staphylococcaceae</taxon>
        <taxon>Jeotgalicoccus</taxon>
    </lineage>
</organism>
<reference evidence="3 5" key="2">
    <citation type="submission" date="2020-08" db="EMBL/GenBank/DDBJ databases">
        <title>Genomic Encyclopedia of Type Strains, Phase IV (KMG-IV): sequencing the most valuable type-strain genomes for metagenomic binning, comparative biology and taxonomic classification.</title>
        <authorList>
            <person name="Goeker M."/>
        </authorList>
    </citation>
    <scope>NUCLEOTIDE SEQUENCE [LARGE SCALE GENOMIC DNA]</scope>
    <source>
        <strain evidence="3 5">DSM 22419</strain>
    </source>
</reference>
<evidence type="ECO:0000313" key="3">
    <source>
        <dbReference type="EMBL" id="MBB6423648.1"/>
    </source>
</evidence>
<feature type="transmembrane region" description="Helical" evidence="1">
    <location>
        <begin position="59"/>
        <end position="81"/>
    </location>
</feature>
<feature type="transmembrane region" description="Helical" evidence="1">
    <location>
        <begin position="87"/>
        <end position="112"/>
    </location>
</feature>